<dbReference type="AlphaFoldDB" id="A0A7D4PN12"/>
<gene>
    <name evidence="1" type="ORF">HQM25_11715</name>
</gene>
<evidence type="ECO:0000313" key="1">
    <source>
        <dbReference type="EMBL" id="QKJ19955.1"/>
    </source>
</evidence>
<dbReference type="SUPFAM" id="SSF48239">
    <property type="entry name" value="Terpenoid cyclases/Protein prenyltransferases"/>
    <property type="match status" value="1"/>
</dbReference>
<dbReference type="Proteomes" id="UP000502498">
    <property type="component" value="Chromosome"/>
</dbReference>
<accession>A0A7D4PN12</accession>
<organism evidence="1 2">
    <name type="scientific">Microbacterium hominis</name>
    <dbReference type="NCBI Taxonomy" id="162426"/>
    <lineage>
        <taxon>Bacteria</taxon>
        <taxon>Bacillati</taxon>
        <taxon>Actinomycetota</taxon>
        <taxon>Actinomycetes</taxon>
        <taxon>Micrococcales</taxon>
        <taxon>Microbacteriaceae</taxon>
        <taxon>Microbacterium</taxon>
    </lineage>
</organism>
<evidence type="ECO:0008006" key="3">
    <source>
        <dbReference type="Google" id="ProtNLM"/>
    </source>
</evidence>
<sequence>MSAVIEYLLQGDPAIRWQVKRDLLDAPPDEVAAERARVAVEGWGARMLAAQAPDGRWDGGTYRPGWADESRPFFDAWSATHFSLQSLWEYGLDPSSPQAKQAIARVRDNVRWDDDGSPYFDGEVEPCINGIALAIGAYFGESVDAIVETIVGQRLADGGWNCWMETSTVSSFHSTICVLEGLREWEAATGGTDASRAARAAGEEYLLERALFRRRSTGEVADPRMTMLSFPVRWFHDILRGLDHFRLVDRRDPRLGEAIGMLRAKADANGMFRYENCHEGPRLFAMEQEGEGFPSRWVTLRALRVLRWWDAAV</sequence>
<reference evidence="1 2" key="1">
    <citation type="submission" date="2020-05" db="EMBL/GenBank/DDBJ databases">
        <title>Strain PA2F3 complete genome.</title>
        <authorList>
            <person name="Kim Y.-S."/>
            <person name="Kim S.-J."/>
            <person name="Jung H.-k."/>
            <person name="Kim S.-E."/>
            <person name="Kim K.-H."/>
        </authorList>
    </citation>
    <scope>NUCLEOTIDE SEQUENCE [LARGE SCALE GENOMIC DNA]</scope>
    <source>
        <strain evidence="1 2">PA2F3</strain>
    </source>
</reference>
<dbReference type="EMBL" id="CP054038">
    <property type="protein sequence ID" value="QKJ19955.1"/>
    <property type="molecule type" value="Genomic_DNA"/>
</dbReference>
<proteinExistence type="predicted"/>
<protein>
    <recommendedName>
        <fullName evidence="3">Squalene cyclase</fullName>
    </recommendedName>
</protein>
<dbReference type="Gene3D" id="1.50.10.20">
    <property type="match status" value="1"/>
</dbReference>
<dbReference type="RefSeq" id="WP_172990391.1">
    <property type="nucleotide sequence ID" value="NZ_CP054038.1"/>
</dbReference>
<evidence type="ECO:0000313" key="2">
    <source>
        <dbReference type="Proteomes" id="UP000502498"/>
    </source>
</evidence>
<dbReference type="InterPro" id="IPR008930">
    <property type="entry name" value="Terpenoid_cyclase/PrenylTrfase"/>
</dbReference>
<name>A0A7D4PN12_9MICO</name>